<name>A0A0F9BS73_9ZZZZ</name>
<proteinExistence type="predicted"/>
<accession>A0A0F9BS73</accession>
<dbReference type="AlphaFoldDB" id="A0A0F9BS73"/>
<reference evidence="1" key="1">
    <citation type="journal article" date="2015" name="Nature">
        <title>Complex archaea that bridge the gap between prokaryotes and eukaryotes.</title>
        <authorList>
            <person name="Spang A."/>
            <person name="Saw J.H."/>
            <person name="Jorgensen S.L."/>
            <person name="Zaremba-Niedzwiedzka K."/>
            <person name="Martijn J."/>
            <person name="Lind A.E."/>
            <person name="van Eijk R."/>
            <person name="Schleper C."/>
            <person name="Guy L."/>
            <person name="Ettema T.J."/>
        </authorList>
    </citation>
    <scope>NUCLEOTIDE SEQUENCE</scope>
</reference>
<comment type="caution">
    <text evidence="1">The sequence shown here is derived from an EMBL/GenBank/DDBJ whole genome shotgun (WGS) entry which is preliminary data.</text>
</comment>
<dbReference type="EMBL" id="LAZR01047819">
    <property type="protein sequence ID" value="KKK93334.1"/>
    <property type="molecule type" value="Genomic_DNA"/>
</dbReference>
<gene>
    <name evidence="1" type="ORF">LCGC14_2693910</name>
</gene>
<evidence type="ECO:0000313" key="1">
    <source>
        <dbReference type="EMBL" id="KKK93334.1"/>
    </source>
</evidence>
<protein>
    <submittedName>
        <fullName evidence="1">Uncharacterized protein</fullName>
    </submittedName>
</protein>
<organism evidence="1">
    <name type="scientific">marine sediment metagenome</name>
    <dbReference type="NCBI Taxonomy" id="412755"/>
    <lineage>
        <taxon>unclassified sequences</taxon>
        <taxon>metagenomes</taxon>
        <taxon>ecological metagenomes</taxon>
    </lineage>
</organism>
<sequence>MSKKGTIPWNKGLTAATDSRVAGYAATKKGQKQDRILSGPQTLEMKVIKDSGIYELICCKCSETVRYKRWDSYRIARRRNDFKCGSCRNKGRVISDVARKNMSAAALNRTIDPEMEEQRRNGIRCGITETWANMTSEERIIRGKQISKGKLNMLDDKKFDSYLQEILLKAPDREKMTDWIHDSLKEIETEENIKLSDRALIADHLAPKLLALIDPEEIKKILRHLVKIGRPPPGLDPSTLN</sequence>